<reference evidence="1 2" key="1">
    <citation type="journal article" date="2018" name="Front. Plant Sci.">
        <title>Red Clover (Trifolium pratense) and Zigzag Clover (T. medium) - A Picture of Genomic Similarities and Differences.</title>
        <authorList>
            <person name="Dluhosova J."/>
            <person name="Istvanek J."/>
            <person name="Nedelnik J."/>
            <person name="Repkova J."/>
        </authorList>
    </citation>
    <scope>NUCLEOTIDE SEQUENCE [LARGE SCALE GENOMIC DNA]</scope>
    <source>
        <strain evidence="2">cv. 10/8</strain>
        <tissue evidence="1">Leaf</tissue>
    </source>
</reference>
<organism evidence="1 2">
    <name type="scientific">Trifolium medium</name>
    <dbReference type="NCBI Taxonomy" id="97028"/>
    <lineage>
        <taxon>Eukaryota</taxon>
        <taxon>Viridiplantae</taxon>
        <taxon>Streptophyta</taxon>
        <taxon>Embryophyta</taxon>
        <taxon>Tracheophyta</taxon>
        <taxon>Spermatophyta</taxon>
        <taxon>Magnoliopsida</taxon>
        <taxon>eudicotyledons</taxon>
        <taxon>Gunneridae</taxon>
        <taxon>Pentapetalae</taxon>
        <taxon>rosids</taxon>
        <taxon>fabids</taxon>
        <taxon>Fabales</taxon>
        <taxon>Fabaceae</taxon>
        <taxon>Papilionoideae</taxon>
        <taxon>50 kb inversion clade</taxon>
        <taxon>NPAAA clade</taxon>
        <taxon>Hologalegina</taxon>
        <taxon>IRL clade</taxon>
        <taxon>Trifolieae</taxon>
        <taxon>Trifolium</taxon>
    </lineage>
</organism>
<feature type="non-terminal residue" evidence="1">
    <location>
        <position position="1"/>
    </location>
</feature>
<protein>
    <submittedName>
        <fullName evidence="1">Uncharacterized protein</fullName>
    </submittedName>
</protein>
<dbReference type="AlphaFoldDB" id="A0A392URA3"/>
<accession>A0A392URA3</accession>
<keyword evidence="2" id="KW-1185">Reference proteome</keyword>
<proteinExistence type="predicted"/>
<evidence type="ECO:0000313" key="1">
    <source>
        <dbReference type="EMBL" id="MCI75016.1"/>
    </source>
</evidence>
<sequence length="27" mass="2857">QDSVVAMTARTDGERLFGAEMDGGKKS</sequence>
<evidence type="ECO:0000313" key="2">
    <source>
        <dbReference type="Proteomes" id="UP000265520"/>
    </source>
</evidence>
<name>A0A392URA3_9FABA</name>
<comment type="caution">
    <text evidence="1">The sequence shown here is derived from an EMBL/GenBank/DDBJ whole genome shotgun (WGS) entry which is preliminary data.</text>
</comment>
<dbReference type="EMBL" id="LXQA010873437">
    <property type="protein sequence ID" value="MCI75016.1"/>
    <property type="molecule type" value="Genomic_DNA"/>
</dbReference>
<dbReference type="Proteomes" id="UP000265520">
    <property type="component" value="Unassembled WGS sequence"/>
</dbReference>